<dbReference type="AlphaFoldDB" id="A0A0F9I8V3"/>
<proteinExistence type="predicted"/>
<protein>
    <recommendedName>
        <fullName evidence="2">Phage tail collar domain-containing protein</fullName>
    </recommendedName>
</protein>
<reference evidence="1" key="1">
    <citation type="journal article" date="2015" name="Nature">
        <title>Complex archaea that bridge the gap between prokaryotes and eukaryotes.</title>
        <authorList>
            <person name="Spang A."/>
            <person name="Saw J.H."/>
            <person name="Jorgensen S.L."/>
            <person name="Zaremba-Niedzwiedzka K."/>
            <person name="Martijn J."/>
            <person name="Lind A.E."/>
            <person name="van Eijk R."/>
            <person name="Schleper C."/>
            <person name="Guy L."/>
            <person name="Ettema T.J."/>
        </authorList>
    </citation>
    <scope>NUCLEOTIDE SEQUENCE</scope>
</reference>
<sequence>MGDCQKLSEQIPFVKRDDVETGMILMWSGTIATIPAGFVLCDGNFGTPDLRDKFVIGATQDDAGVAKTNLTGSLTQSGGDPDHEHTFNAGNHQHQLLGDKFLATPGTTDILVADPTSPTGVSGLTAKNNDQPPYFALAYIMKT</sequence>
<name>A0A0F9I8V3_9ZZZZ</name>
<dbReference type="EMBL" id="LAZR01013005">
    <property type="protein sequence ID" value="KKM24026.1"/>
    <property type="molecule type" value="Genomic_DNA"/>
</dbReference>
<accession>A0A0F9I8V3</accession>
<evidence type="ECO:0008006" key="2">
    <source>
        <dbReference type="Google" id="ProtNLM"/>
    </source>
</evidence>
<dbReference type="CDD" id="cd22641">
    <property type="entry name" value="C24-like"/>
    <property type="match status" value="1"/>
</dbReference>
<gene>
    <name evidence="1" type="ORF">LCGC14_1609200</name>
</gene>
<dbReference type="SUPFAM" id="SSF88874">
    <property type="entry name" value="Receptor-binding domain of short tail fibre protein gp12"/>
    <property type="match status" value="1"/>
</dbReference>
<comment type="caution">
    <text evidence="1">The sequence shown here is derived from an EMBL/GenBank/DDBJ whole genome shotgun (WGS) entry which is preliminary data.</text>
</comment>
<organism evidence="1">
    <name type="scientific">marine sediment metagenome</name>
    <dbReference type="NCBI Taxonomy" id="412755"/>
    <lineage>
        <taxon>unclassified sequences</taxon>
        <taxon>metagenomes</taxon>
        <taxon>ecological metagenomes</taxon>
    </lineage>
</organism>
<evidence type="ECO:0000313" key="1">
    <source>
        <dbReference type="EMBL" id="KKM24026.1"/>
    </source>
</evidence>